<evidence type="ECO:0000313" key="1">
    <source>
        <dbReference type="EMBL" id="QHU02183.1"/>
    </source>
</evidence>
<dbReference type="AlphaFoldDB" id="A0A6C0JA80"/>
<accession>A0A6C0JA80</accession>
<protein>
    <submittedName>
        <fullName evidence="1">Uncharacterized protein</fullName>
    </submittedName>
</protein>
<organism evidence="1">
    <name type="scientific">viral metagenome</name>
    <dbReference type="NCBI Taxonomy" id="1070528"/>
    <lineage>
        <taxon>unclassified sequences</taxon>
        <taxon>metagenomes</taxon>
        <taxon>organismal metagenomes</taxon>
    </lineage>
</organism>
<reference evidence="1" key="1">
    <citation type="journal article" date="2020" name="Nature">
        <title>Giant virus diversity and host interactions through global metagenomics.</title>
        <authorList>
            <person name="Schulz F."/>
            <person name="Roux S."/>
            <person name="Paez-Espino D."/>
            <person name="Jungbluth S."/>
            <person name="Walsh D.A."/>
            <person name="Denef V.J."/>
            <person name="McMahon K.D."/>
            <person name="Konstantinidis K.T."/>
            <person name="Eloe-Fadrosh E.A."/>
            <person name="Kyrpides N.C."/>
            <person name="Woyke T."/>
        </authorList>
    </citation>
    <scope>NUCLEOTIDE SEQUENCE</scope>
    <source>
        <strain evidence="1">GVMAG-M-3300025880-75</strain>
    </source>
</reference>
<sequence length="68" mass="7796">MDSSPPDYFEINTFDDGNQTLKHYQNIWIKTGSRFKGQKISLKNMIDNSIVVKSISSWKVNLITETTA</sequence>
<dbReference type="EMBL" id="MN740355">
    <property type="protein sequence ID" value="QHU02183.1"/>
    <property type="molecule type" value="Genomic_DNA"/>
</dbReference>
<proteinExistence type="predicted"/>
<name>A0A6C0JA80_9ZZZZ</name>